<feature type="compositionally biased region" description="Basic and acidic residues" evidence="1">
    <location>
        <begin position="12"/>
        <end position="26"/>
    </location>
</feature>
<dbReference type="EMBL" id="JAMQCR010000002">
    <property type="protein sequence ID" value="MCM2534524.1"/>
    <property type="molecule type" value="Genomic_DNA"/>
</dbReference>
<gene>
    <name evidence="2" type="ORF">NDK43_21985</name>
</gene>
<evidence type="ECO:0000313" key="3">
    <source>
        <dbReference type="Proteomes" id="UP001523262"/>
    </source>
</evidence>
<feature type="region of interest" description="Disordered" evidence="1">
    <location>
        <begin position="1"/>
        <end position="30"/>
    </location>
</feature>
<dbReference type="Proteomes" id="UP001523262">
    <property type="component" value="Unassembled WGS sequence"/>
</dbReference>
<evidence type="ECO:0000256" key="1">
    <source>
        <dbReference type="SAM" id="MobiDB-lite"/>
    </source>
</evidence>
<protein>
    <recommendedName>
        <fullName evidence="4">Cytosolic protein</fullName>
    </recommendedName>
</protein>
<comment type="caution">
    <text evidence="2">The sequence shown here is derived from an EMBL/GenBank/DDBJ whole genome shotgun (WGS) entry which is preliminary data.</text>
</comment>
<proteinExistence type="predicted"/>
<evidence type="ECO:0000313" key="2">
    <source>
        <dbReference type="EMBL" id="MCM2534524.1"/>
    </source>
</evidence>
<reference evidence="2 3" key="1">
    <citation type="submission" date="2022-06" db="EMBL/GenBank/DDBJ databases">
        <authorList>
            <person name="Jeon C.O."/>
        </authorList>
    </citation>
    <scope>NUCLEOTIDE SEQUENCE [LARGE SCALE GENOMIC DNA]</scope>
    <source>
        <strain evidence="2 3">KCTC 13943</strain>
    </source>
</reference>
<accession>A0ABT0WDY3</accession>
<organism evidence="2 3">
    <name type="scientific">Neobacillus pocheonensis</name>
    <dbReference type="NCBI Taxonomy" id="363869"/>
    <lineage>
        <taxon>Bacteria</taxon>
        <taxon>Bacillati</taxon>
        <taxon>Bacillota</taxon>
        <taxon>Bacilli</taxon>
        <taxon>Bacillales</taxon>
        <taxon>Bacillaceae</taxon>
        <taxon>Neobacillus</taxon>
    </lineage>
</organism>
<name>A0ABT0WDY3_9BACI</name>
<evidence type="ECO:0008006" key="4">
    <source>
        <dbReference type="Google" id="ProtNLM"/>
    </source>
</evidence>
<sequence>MNKDGIPFQGQHQEHTENQEHKEKVPWKLGRHVKPEHVEILNKIAKDYKQHMQLLLNLQNDKGSRSHPNKNIH</sequence>
<keyword evidence="3" id="KW-1185">Reference proteome</keyword>